<dbReference type="EMBL" id="JAFNEN010000028">
    <property type="protein sequence ID" value="KAG8199336.1"/>
    <property type="molecule type" value="Genomic_DNA"/>
</dbReference>
<protein>
    <submittedName>
        <fullName evidence="2">Uncharacterized protein</fullName>
    </submittedName>
</protein>
<comment type="caution">
    <text evidence="2">The sequence shown here is derived from an EMBL/GenBank/DDBJ whole genome shotgun (WGS) entry which is preliminary data.</text>
</comment>
<gene>
    <name evidence="2" type="ORF">JTE90_011802</name>
</gene>
<dbReference type="AlphaFoldDB" id="A0AAV6VU91"/>
<feature type="chain" id="PRO_5043619365" evidence="1">
    <location>
        <begin position="17"/>
        <end position="134"/>
    </location>
</feature>
<keyword evidence="3" id="KW-1185">Reference proteome</keyword>
<reference evidence="2 3" key="1">
    <citation type="journal article" date="2022" name="Nat. Ecol. Evol.">
        <title>A masculinizing supergene underlies an exaggerated male reproductive morph in a spider.</title>
        <authorList>
            <person name="Hendrickx F."/>
            <person name="De Corte Z."/>
            <person name="Sonet G."/>
            <person name="Van Belleghem S.M."/>
            <person name="Kostlbacher S."/>
            <person name="Vangestel C."/>
        </authorList>
    </citation>
    <scope>NUCLEOTIDE SEQUENCE [LARGE SCALE GENOMIC DNA]</scope>
    <source>
        <strain evidence="2">W744_W776</strain>
    </source>
</reference>
<feature type="signal peptide" evidence="1">
    <location>
        <begin position="1"/>
        <end position="16"/>
    </location>
</feature>
<evidence type="ECO:0000256" key="1">
    <source>
        <dbReference type="SAM" id="SignalP"/>
    </source>
</evidence>
<organism evidence="2 3">
    <name type="scientific">Oedothorax gibbosus</name>
    <dbReference type="NCBI Taxonomy" id="931172"/>
    <lineage>
        <taxon>Eukaryota</taxon>
        <taxon>Metazoa</taxon>
        <taxon>Ecdysozoa</taxon>
        <taxon>Arthropoda</taxon>
        <taxon>Chelicerata</taxon>
        <taxon>Arachnida</taxon>
        <taxon>Araneae</taxon>
        <taxon>Araneomorphae</taxon>
        <taxon>Entelegynae</taxon>
        <taxon>Araneoidea</taxon>
        <taxon>Linyphiidae</taxon>
        <taxon>Erigoninae</taxon>
        <taxon>Oedothorax</taxon>
    </lineage>
</organism>
<dbReference type="Proteomes" id="UP000827092">
    <property type="component" value="Unassembled WGS sequence"/>
</dbReference>
<name>A0AAV6VU91_9ARAC</name>
<keyword evidence="1" id="KW-0732">Signal</keyword>
<sequence>MMKFVLLAACVTFALAAEGRDVNLVDLPMQNPGDITSPDMMLESVLQIRTLYLVSGGSNACGYQKAKCPENHYCHPNIINGVNNSYCHPYRLIGAQCGHNNYRCAPYLECREKDKHFTGELKNQIANSFRMVDC</sequence>
<proteinExistence type="predicted"/>
<evidence type="ECO:0000313" key="2">
    <source>
        <dbReference type="EMBL" id="KAG8199336.1"/>
    </source>
</evidence>
<accession>A0AAV6VU91</accession>
<evidence type="ECO:0000313" key="3">
    <source>
        <dbReference type="Proteomes" id="UP000827092"/>
    </source>
</evidence>